<feature type="transmembrane region" description="Helical" evidence="1">
    <location>
        <begin position="241"/>
        <end position="262"/>
    </location>
</feature>
<feature type="transmembrane region" description="Helical" evidence="1">
    <location>
        <begin position="316"/>
        <end position="337"/>
    </location>
</feature>
<organism evidence="2">
    <name type="scientific">uncultured Aureispira sp</name>
    <dbReference type="NCBI Taxonomy" id="1331704"/>
    <lineage>
        <taxon>Bacteria</taxon>
        <taxon>Pseudomonadati</taxon>
        <taxon>Bacteroidota</taxon>
        <taxon>Saprospiria</taxon>
        <taxon>Saprospirales</taxon>
        <taxon>Saprospiraceae</taxon>
        <taxon>Aureispira</taxon>
        <taxon>environmental samples</taxon>
    </lineage>
</organism>
<gene>
    <name evidence="2" type="ORF">HELGO_WM47030</name>
</gene>
<keyword evidence="1" id="KW-0812">Transmembrane</keyword>
<proteinExistence type="predicted"/>
<keyword evidence="1" id="KW-1133">Transmembrane helix</keyword>
<name>A0A6S6TJG1_9BACT</name>
<feature type="non-terminal residue" evidence="2">
    <location>
        <position position="444"/>
    </location>
</feature>
<accession>A0A6S6TJG1</accession>
<keyword evidence="1" id="KW-0472">Membrane</keyword>
<evidence type="ECO:0000256" key="1">
    <source>
        <dbReference type="SAM" id="Phobius"/>
    </source>
</evidence>
<sequence length="444" mass="49508">MPSNNPNKIQQVQPPFIYQQVAPTVPLSQETTPKVILKKALNWSKPSINMRAADVETCAKGFIQNIRENLANLRHLHKALMSANSAALPYQEEYAYKTEEYNTLLHDINELERGEITQDTIVELKIVVDQLTFDRVRIDSIFPEIIDKAMQMEEQMAEVLSTIQFDDFHAKAAIKLSQIKASEQKMILEDQQSAEEGDTKSTISSAVYMIGIFNEMKASENHIIALKAQNDQRGQKTKTSFLVGMASILLAFILLLVSFYYFDISWKDIKDYPILGIPMGVCIWSFIGSFAAMLTQFNKEPIHKFGDPLKWVIIRPVLGVVMGAAIYLALFSLVLTGKSQNPLLPLLVAFFVGYSDTFTFNIMASIQNIISSLFNSADHSDIKNNPQPVYMVAPAVQTATPVMTTQPMATVVAAQTAANLATALPDEYEEFGDNIAPLHTSVTQ</sequence>
<protein>
    <submittedName>
        <fullName evidence="2">Uncharacterized protein</fullName>
    </submittedName>
</protein>
<feature type="transmembrane region" description="Helical" evidence="1">
    <location>
        <begin position="343"/>
        <end position="364"/>
    </location>
</feature>
<dbReference type="EMBL" id="CACVAQ010000323">
    <property type="protein sequence ID" value="CAA6823131.1"/>
    <property type="molecule type" value="Genomic_DNA"/>
</dbReference>
<evidence type="ECO:0000313" key="2">
    <source>
        <dbReference type="EMBL" id="CAA6823131.1"/>
    </source>
</evidence>
<dbReference type="AlphaFoldDB" id="A0A6S6TJG1"/>
<feature type="transmembrane region" description="Helical" evidence="1">
    <location>
        <begin position="274"/>
        <end position="295"/>
    </location>
</feature>
<reference evidence="2" key="1">
    <citation type="submission" date="2020-01" db="EMBL/GenBank/DDBJ databases">
        <authorList>
            <person name="Meier V. D."/>
            <person name="Meier V D."/>
        </authorList>
    </citation>
    <scope>NUCLEOTIDE SEQUENCE</scope>
    <source>
        <strain evidence="2">HLG_WM_MAG_10</strain>
    </source>
</reference>